<evidence type="ECO:0000313" key="2">
    <source>
        <dbReference type="Proteomes" id="UP000463975"/>
    </source>
</evidence>
<reference evidence="1 2" key="1">
    <citation type="submission" date="2020-01" db="EMBL/GenBank/DDBJ databases">
        <title>Genome sequencing of strain KACC 21507.</title>
        <authorList>
            <person name="Heo J."/>
            <person name="Kim S.-J."/>
            <person name="Kim J.-S."/>
            <person name="Hong S.-B."/>
            <person name="Kwon S.-W."/>
        </authorList>
    </citation>
    <scope>NUCLEOTIDE SEQUENCE [LARGE SCALE GENOMIC DNA]</scope>
    <source>
        <strain evidence="1 2">KACC 21507</strain>
    </source>
</reference>
<dbReference type="Proteomes" id="UP000463975">
    <property type="component" value="Chromosome"/>
</dbReference>
<protein>
    <submittedName>
        <fullName evidence="1">Uncharacterized protein</fullName>
    </submittedName>
</protein>
<dbReference type="KEGG" id="bomb:GT348_07045"/>
<accession>A0A6P1NER1</accession>
<proteinExistence type="predicted"/>
<evidence type="ECO:0000313" key="1">
    <source>
        <dbReference type="EMBL" id="QHI96019.1"/>
    </source>
</evidence>
<sequence>MLEDGTYAQHLASLKPKHHQDSIIRIPPFLAESRKRFPVEINMSEDLWKYALLIMSVSPGGKILTRDLIDTLPCYVKLPEPHKYKNRARANPIIFQLVRNLKSHKSNDSNFIYQKYAQDIPFGFKITSKGREFVKNYFKLNPPFSTNPFHHKR</sequence>
<gene>
    <name evidence="1" type="ORF">GT348_07045</name>
</gene>
<dbReference type="AlphaFoldDB" id="A0A6P1NER1"/>
<dbReference type="RefSeq" id="WP_160619092.1">
    <property type="nucleotide sequence ID" value="NZ_CP047652.1"/>
</dbReference>
<dbReference type="EMBL" id="CP047652">
    <property type="protein sequence ID" value="QHI96019.1"/>
    <property type="molecule type" value="Genomic_DNA"/>
</dbReference>
<organism evidence="1 2">
    <name type="scientific">Aristophania vespae</name>
    <dbReference type="NCBI Taxonomy" id="2697033"/>
    <lineage>
        <taxon>Bacteria</taxon>
        <taxon>Pseudomonadati</taxon>
        <taxon>Pseudomonadota</taxon>
        <taxon>Alphaproteobacteria</taxon>
        <taxon>Acetobacterales</taxon>
        <taxon>Acetobacteraceae</taxon>
        <taxon>Aristophania</taxon>
    </lineage>
</organism>
<keyword evidence="2" id="KW-1185">Reference proteome</keyword>
<name>A0A6P1NER1_9PROT</name>